<dbReference type="CDD" id="cd06462">
    <property type="entry name" value="Peptidase_S24_S26"/>
    <property type="match status" value="1"/>
</dbReference>
<gene>
    <name evidence="1" type="ORF">H9874_00190</name>
</gene>
<comment type="caution">
    <text evidence="1">The sequence shown here is derived from an EMBL/GenBank/DDBJ whole genome shotgun (WGS) entry which is preliminary data.</text>
</comment>
<dbReference type="SUPFAM" id="SSF51306">
    <property type="entry name" value="LexA/Signal peptidase"/>
    <property type="match status" value="1"/>
</dbReference>
<dbReference type="Gene3D" id="2.10.109.10">
    <property type="entry name" value="Umud Fragment, subunit A"/>
    <property type="match status" value="1"/>
</dbReference>
<dbReference type="EMBL" id="DXGI01000008">
    <property type="protein sequence ID" value="HIW77553.1"/>
    <property type="molecule type" value="Genomic_DNA"/>
</dbReference>
<reference evidence="1" key="1">
    <citation type="journal article" date="2021" name="PeerJ">
        <title>Extensive microbial diversity within the chicken gut microbiome revealed by metagenomics and culture.</title>
        <authorList>
            <person name="Gilroy R."/>
            <person name="Ravi A."/>
            <person name="Getino M."/>
            <person name="Pursley I."/>
            <person name="Horton D.L."/>
            <person name="Alikhan N.F."/>
            <person name="Baker D."/>
            <person name="Gharbi K."/>
            <person name="Hall N."/>
            <person name="Watson M."/>
            <person name="Adriaenssens E.M."/>
            <person name="Foster-Nyarko E."/>
            <person name="Jarju S."/>
            <person name="Secka A."/>
            <person name="Antonio M."/>
            <person name="Oren A."/>
            <person name="Chaudhuri R.R."/>
            <person name="La Ragione R."/>
            <person name="Hildebrand F."/>
            <person name="Pallen M.J."/>
        </authorList>
    </citation>
    <scope>NUCLEOTIDE SEQUENCE</scope>
    <source>
        <strain evidence="1">ChiSxjej5B17-1746</strain>
    </source>
</reference>
<sequence length="245" mass="26939">MGIINDIKTILENATGSGKSLNKVVTEAGADYASVHKWLHGKQASLNLNTVARILDHLGATVTLPSRSPCARDVCFVDAKTVPAGAGQEPPEMEDYLAVPLVEEVGAGPGLIPQGELLAWFLVWRWQKAIQSRRDLIAVKIGRHSTSMSPTLNPGDIVLVDRQDKDVQNFAGRIMLVMDPEGAGKVKRVATEKQSARRDYRLVYYSDNAAANPPEIYSMRDDFENDWNRAIVGRVVWAWSDVSGK</sequence>
<organism evidence="1 2">
    <name type="scientific">Candidatus Bilophila faecipullorum</name>
    <dbReference type="NCBI Taxonomy" id="2838482"/>
    <lineage>
        <taxon>Bacteria</taxon>
        <taxon>Pseudomonadati</taxon>
        <taxon>Thermodesulfobacteriota</taxon>
        <taxon>Desulfovibrionia</taxon>
        <taxon>Desulfovibrionales</taxon>
        <taxon>Desulfovibrionaceae</taxon>
        <taxon>Bilophila</taxon>
    </lineage>
</organism>
<accession>A0A9D1QX79</accession>
<name>A0A9D1QX79_9BACT</name>
<evidence type="ECO:0000313" key="2">
    <source>
        <dbReference type="Proteomes" id="UP000824264"/>
    </source>
</evidence>
<dbReference type="AlphaFoldDB" id="A0A9D1QX79"/>
<dbReference type="Proteomes" id="UP000824264">
    <property type="component" value="Unassembled WGS sequence"/>
</dbReference>
<dbReference type="InterPro" id="IPR036286">
    <property type="entry name" value="LexA/Signal_pep-like_sf"/>
</dbReference>
<proteinExistence type="predicted"/>
<protein>
    <submittedName>
        <fullName evidence="1">Phage repressor protein</fullName>
    </submittedName>
</protein>
<evidence type="ECO:0000313" key="1">
    <source>
        <dbReference type="EMBL" id="HIW77553.1"/>
    </source>
</evidence>
<reference evidence="1" key="2">
    <citation type="submission" date="2021-04" db="EMBL/GenBank/DDBJ databases">
        <authorList>
            <person name="Gilroy R."/>
        </authorList>
    </citation>
    <scope>NUCLEOTIDE SEQUENCE</scope>
    <source>
        <strain evidence="1">ChiSxjej5B17-1746</strain>
    </source>
</reference>